<evidence type="ECO:0000313" key="7">
    <source>
        <dbReference type="Proteomes" id="UP000031189"/>
    </source>
</evidence>
<dbReference type="PANTHER" id="PTHR43306:SF1">
    <property type="entry name" value="7,8-DIHYDRO-6-HYDROXYMETHYLPTERIN DIMETHYLTRANSFERASE"/>
    <property type="match status" value="1"/>
</dbReference>
<dbReference type="SFLD" id="SFLDG01067">
    <property type="entry name" value="SPASM/twitch_domain_containing"/>
    <property type="match status" value="1"/>
</dbReference>
<organism evidence="6 7">
    <name type="scientific">Terrisporobacter othiniensis</name>
    <dbReference type="NCBI Taxonomy" id="1577792"/>
    <lineage>
        <taxon>Bacteria</taxon>
        <taxon>Bacillati</taxon>
        <taxon>Bacillota</taxon>
        <taxon>Clostridia</taxon>
        <taxon>Peptostreptococcales</taxon>
        <taxon>Peptostreptococcaceae</taxon>
        <taxon>Terrisporobacter</taxon>
    </lineage>
</organism>
<dbReference type="GO" id="GO:0051536">
    <property type="term" value="F:iron-sulfur cluster binding"/>
    <property type="evidence" value="ECO:0007669"/>
    <property type="project" value="UniProtKB-KW"/>
</dbReference>
<dbReference type="InterPro" id="IPR056488">
    <property type="entry name" value="Zn_ribbon_HMPTM"/>
</dbReference>
<dbReference type="SFLD" id="SFLDS00029">
    <property type="entry name" value="Radical_SAM"/>
    <property type="match status" value="1"/>
</dbReference>
<dbReference type="Pfam" id="PF04055">
    <property type="entry name" value="Radical_SAM"/>
    <property type="match status" value="1"/>
</dbReference>
<evidence type="ECO:0000256" key="4">
    <source>
        <dbReference type="ARBA" id="ARBA00023014"/>
    </source>
</evidence>
<keyword evidence="3" id="KW-0408">Iron</keyword>
<dbReference type="InterPro" id="IPR054698">
    <property type="entry name" value="rSAM_Se_TrsS"/>
</dbReference>
<evidence type="ECO:0000256" key="2">
    <source>
        <dbReference type="ARBA" id="ARBA00022723"/>
    </source>
</evidence>
<dbReference type="InterPro" id="IPR034474">
    <property type="entry name" value="Methyltransferase_Class_D"/>
</dbReference>
<dbReference type="InterPro" id="IPR013785">
    <property type="entry name" value="Aldolase_TIM"/>
</dbReference>
<keyword evidence="7" id="KW-1185">Reference proteome</keyword>
<dbReference type="RefSeq" id="WP_039678560.1">
    <property type="nucleotide sequence ID" value="NZ_JAWGXO010000002.1"/>
</dbReference>
<dbReference type="OrthoDB" id="7021155at2"/>
<dbReference type="Proteomes" id="UP000031189">
    <property type="component" value="Unassembled WGS sequence"/>
</dbReference>
<dbReference type="PANTHER" id="PTHR43306">
    <property type="entry name" value="7,8-DIHYDRO-6-HYDROXYMETHYLPTERIN DIMETHYLTRANSFERASE"/>
    <property type="match status" value="1"/>
</dbReference>
<evidence type="ECO:0000256" key="3">
    <source>
        <dbReference type="ARBA" id="ARBA00023004"/>
    </source>
</evidence>
<dbReference type="GO" id="GO:0003824">
    <property type="term" value="F:catalytic activity"/>
    <property type="evidence" value="ECO:0007669"/>
    <property type="project" value="InterPro"/>
</dbReference>
<evidence type="ECO:0000313" key="6">
    <source>
        <dbReference type="EMBL" id="KHS58294.1"/>
    </source>
</evidence>
<comment type="caution">
    <text evidence="6">The sequence shown here is derived from an EMBL/GenBank/DDBJ whole genome shotgun (WGS) entry which is preliminary data.</text>
</comment>
<dbReference type="SFLD" id="SFLDG01100">
    <property type="entry name" value="methyltransferase_(Class_D)"/>
    <property type="match status" value="1"/>
</dbReference>
<protein>
    <submittedName>
        <fullName evidence="6">Radical SAM protein</fullName>
    </submittedName>
</protein>
<dbReference type="Gene3D" id="3.20.20.70">
    <property type="entry name" value="Aldolase class I"/>
    <property type="match status" value="1"/>
</dbReference>
<dbReference type="SMART" id="SM00729">
    <property type="entry name" value="Elp3"/>
    <property type="match status" value="1"/>
</dbReference>
<keyword evidence="2" id="KW-0479">Metal-binding</keyword>
<evidence type="ECO:0000256" key="1">
    <source>
        <dbReference type="ARBA" id="ARBA00022691"/>
    </source>
</evidence>
<sequence length="441" mass="50362">MGKILNQVESLCPYCLKKIVGQKVEYEDGVYLEKTCEEHGFFKTLIWEGKGYEAWSDVEKFKTPNVVSSEANKGCPYDCGICSEHRQETCCVLLEITNRCNLKCPICFASSNENMKKDISIERVSEYYDYLMKCGGPYNIQLSGGEPTLRDDLDEIIKIGKEKGFTFFQLNTNGIRIGEDENYIKALSKAGLNTVFLQFDGLSDDVYSKLRGKKLLRVKLKAIENCKKAGVGVVLVPTIMKDINVNQIGKIINFAIDNMPDVRGVHFQPVSFFGRYENRDENYRITIPKMLNEIEEQMKGKMKIENFMGGGAENSYCSFHGNFLVNEDKSLKPLGSKSNCCCKPTSSKQSREFVAKQWSAVKKSSNKKDARNNFTKSLDDFLDRFDNYTLAISAMLFQDVWNVDLDRLKQCYIHVVSEDMKLIPFCAYNLTNIDNKSLYRR</sequence>
<name>A0A0B3VZP2_9FIRM</name>
<dbReference type="CDD" id="cd01335">
    <property type="entry name" value="Radical_SAM"/>
    <property type="match status" value="1"/>
</dbReference>
<dbReference type="Pfam" id="PF23545">
    <property type="entry name" value="Zn_ribbon_HMPTM"/>
    <property type="match status" value="1"/>
</dbReference>
<evidence type="ECO:0000259" key="5">
    <source>
        <dbReference type="PROSITE" id="PS51918"/>
    </source>
</evidence>
<gene>
    <name evidence="6" type="ORF">QX51_03655</name>
</gene>
<dbReference type="AlphaFoldDB" id="A0A0B3VZP2"/>
<dbReference type="InterPro" id="IPR007197">
    <property type="entry name" value="rSAM"/>
</dbReference>
<dbReference type="InterPro" id="IPR058240">
    <property type="entry name" value="rSAM_sf"/>
</dbReference>
<dbReference type="SUPFAM" id="SSF102114">
    <property type="entry name" value="Radical SAM enzymes"/>
    <property type="match status" value="1"/>
</dbReference>
<dbReference type="PROSITE" id="PS51918">
    <property type="entry name" value="RADICAL_SAM"/>
    <property type="match status" value="1"/>
</dbReference>
<keyword evidence="1" id="KW-0949">S-adenosyl-L-methionine</keyword>
<accession>A0A0B3VZP2</accession>
<dbReference type="EMBL" id="JWHR01000040">
    <property type="protein sequence ID" value="KHS58294.1"/>
    <property type="molecule type" value="Genomic_DNA"/>
</dbReference>
<dbReference type="GO" id="GO:0046872">
    <property type="term" value="F:metal ion binding"/>
    <property type="evidence" value="ECO:0007669"/>
    <property type="project" value="UniProtKB-KW"/>
</dbReference>
<proteinExistence type="predicted"/>
<dbReference type="InterPro" id="IPR006638">
    <property type="entry name" value="Elp3/MiaA/NifB-like_rSAM"/>
</dbReference>
<keyword evidence="4" id="KW-0411">Iron-sulfur</keyword>
<reference evidence="6 7" key="1">
    <citation type="submission" date="2014-12" db="EMBL/GenBank/DDBJ databases">
        <title>Draft genome sequence of Terrisporobacter sp. 08-306576, isolated from the blood culture of a bacteremia patient.</title>
        <authorList>
            <person name="Lund L.C."/>
            <person name="Sydenham T.V."/>
            <person name="Hogh S.V."/>
            <person name="Skov M.N."/>
            <person name="Kemp M."/>
            <person name="Justesen U.S."/>
        </authorList>
    </citation>
    <scope>NUCLEOTIDE SEQUENCE [LARGE SCALE GENOMIC DNA]</scope>
    <source>
        <strain evidence="6 7">08-306576</strain>
    </source>
</reference>
<dbReference type="NCBIfam" id="NF045646">
    <property type="entry name" value="rSAM_Se_TrsS"/>
    <property type="match status" value="1"/>
</dbReference>
<feature type="domain" description="Radical SAM core" evidence="5">
    <location>
        <begin position="86"/>
        <end position="305"/>
    </location>
</feature>
<dbReference type="STRING" id="1577792.QX51_03655"/>